<sequence length="254" mass="27461">RQLELPYDGYLGSDVNTLDYVERLLSDPGSGIDLPAAIIVETVQGEGGVNVAGCEWLRGLELLCRKHHILLIIDDIQIGCGRSGDFFSFEAAGISPDIVTLSKSLSGIGLPMSIVLIKPELDQWRPGEHTGTFRGNNLAFVTAAETLRLFWRDDVLRRDVEAKSCLLQQRLEALSAQYPEAQAVVRGRGMLYGLACSPPGLADRLARIAFEKGLVIETSGASGLGCPKTPFFGQILCPVFGPGHITLECPRLLG</sequence>
<dbReference type="InterPro" id="IPR005814">
    <property type="entry name" value="Aminotrans_3"/>
</dbReference>
<dbReference type="PROSITE" id="PS00600">
    <property type="entry name" value="AA_TRANSFER_CLASS_3"/>
    <property type="match status" value="1"/>
</dbReference>
<dbReference type="GO" id="GO:0030170">
    <property type="term" value="F:pyridoxal phosphate binding"/>
    <property type="evidence" value="ECO:0007669"/>
    <property type="project" value="InterPro"/>
</dbReference>
<dbReference type="InterPro" id="IPR049704">
    <property type="entry name" value="Aminotrans_3_PPA_site"/>
</dbReference>
<dbReference type="Gene3D" id="3.40.640.10">
    <property type="entry name" value="Type I PLP-dependent aspartate aminotransferase-like (Major domain)"/>
    <property type="match status" value="1"/>
</dbReference>
<name>W4M3D5_9BACT</name>
<feature type="non-terminal residue" evidence="6">
    <location>
        <position position="1"/>
    </location>
</feature>
<comment type="similarity">
    <text evidence="2">Belongs to the class-III pyridoxal-phosphate-dependent aminotransferase family.</text>
</comment>
<comment type="cofactor">
    <cofactor evidence="1">
        <name>pyridoxal 5'-phosphate</name>
        <dbReference type="ChEBI" id="CHEBI:597326"/>
    </cofactor>
</comment>
<keyword evidence="7" id="KW-1185">Reference proteome</keyword>
<dbReference type="InterPro" id="IPR015421">
    <property type="entry name" value="PyrdxlP-dep_Trfase_major"/>
</dbReference>
<comment type="caution">
    <text evidence="6">The sequence shown here is derived from an EMBL/GenBank/DDBJ whole genome shotgun (WGS) entry which is preliminary data.</text>
</comment>
<dbReference type="PANTHER" id="PTHR43552">
    <property type="entry name" value="DIAMINOBUTYRATE--2-OXOGLUTARATE AMINOTRANSFERASE"/>
    <property type="match status" value="1"/>
</dbReference>
<dbReference type="Pfam" id="PF00202">
    <property type="entry name" value="Aminotran_3"/>
    <property type="match status" value="1"/>
</dbReference>
<dbReference type="InterPro" id="IPR004637">
    <property type="entry name" value="Dat"/>
</dbReference>
<organism evidence="6 7">
    <name type="scientific">Candidatus Entotheonella gemina</name>
    <dbReference type="NCBI Taxonomy" id="1429439"/>
    <lineage>
        <taxon>Bacteria</taxon>
        <taxon>Pseudomonadati</taxon>
        <taxon>Nitrospinota/Tectimicrobiota group</taxon>
        <taxon>Candidatus Tectimicrobiota</taxon>
        <taxon>Candidatus Entotheonellia</taxon>
        <taxon>Candidatus Entotheonellales</taxon>
        <taxon>Candidatus Entotheonellaceae</taxon>
        <taxon>Candidatus Entotheonella</taxon>
    </lineage>
</organism>
<evidence type="ECO:0008006" key="8">
    <source>
        <dbReference type="Google" id="ProtNLM"/>
    </source>
</evidence>
<evidence type="ECO:0000256" key="2">
    <source>
        <dbReference type="ARBA" id="ARBA00008954"/>
    </source>
</evidence>
<evidence type="ECO:0000313" key="7">
    <source>
        <dbReference type="Proteomes" id="UP000019140"/>
    </source>
</evidence>
<keyword evidence="3" id="KW-0032">Aminotransferase</keyword>
<feature type="non-terminal residue" evidence="6">
    <location>
        <position position="254"/>
    </location>
</feature>
<keyword evidence="4" id="KW-0808">Transferase</keyword>
<keyword evidence="5" id="KW-0663">Pyridoxal phosphate</keyword>
<dbReference type="EMBL" id="AZHX01001105">
    <property type="protein sequence ID" value="ETX04829.1"/>
    <property type="molecule type" value="Genomic_DNA"/>
</dbReference>
<dbReference type="Proteomes" id="UP000019140">
    <property type="component" value="Unassembled WGS sequence"/>
</dbReference>
<accession>W4M3D5</accession>
<dbReference type="PANTHER" id="PTHR43552:SF2">
    <property type="entry name" value="DIAMINOBUTYRATE--2-OXOGLUTARATE TRANSAMINASE"/>
    <property type="match status" value="1"/>
</dbReference>
<dbReference type="Gene3D" id="3.90.1150.10">
    <property type="entry name" value="Aspartate Aminotransferase, domain 1"/>
    <property type="match status" value="1"/>
</dbReference>
<evidence type="ECO:0000256" key="5">
    <source>
        <dbReference type="ARBA" id="ARBA00022898"/>
    </source>
</evidence>
<dbReference type="InterPro" id="IPR015422">
    <property type="entry name" value="PyrdxlP-dep_Trfase_small"/>
</dbReference>
<dbReference type="HOGENOM" id="CLU_1096216_0_0_7"/>
<reference evidence="6 7" key="1">
    <citation type="journal article" date="2014" name="Nature">
        <title>An environmental bacterial taxon with a large and distinct metabolic repertoire.</title>
        <authorList>
            <person name="Wilson M.C."/>
            <person name="Mori T."/>
            <person name="Ruckert C."/>
            <person name="Uria A.R."/>
            <person name="Helf M.J."/>
            <person name="Takada K."/>
            <person name="Gernert C."/>
            <person name="Steffens U.A."/>
            <person name="Heycke N."/>
            <person name="Schmitt S."/>
            <person name="Rinke C."/>
            <person name="Helfrich E.J."/>
            <person name="Brachmann A.O."/>
            <person name="Gurgui C."/>
            <person name="Wakimoto T."/>
            <person name="Kracht M."/>
            <person name="Crusemann M."/>
            <person name="Hentschel U."/>
            <person name="Abe I."/>
            <person name="Matsunaga S."/>
            <person name="Kalinowski J."/>
            <person name="Takeyama H."/>
            <person name="Piel J."/>
        </authorList>
    </citation>
    <scope>NUCLEOTIDE SEQUENCE [LARGE SCALE GENOMIC DNA]</scope>
    <source>
        <strain evidence="7">TSY2</strain>
    </source>
</reference>
<gene>
    <name evidence="6" type="ORF">ETSY2_26510</name>
</gene>
<protein>
    <recommendedName>
        <fullName evidence="8">Aminotransferase class III</fullName>
    </recommendedName>
</protein>
<evidence type="ECO:0000313" key="6">
    <source>
        <dbReference type="EMBL" id="ETX04829.1"/>
    </source>
</evidence>
<proteinExistence type="inferred from homology"/>
<dbReference type="SUPFAM" id="SSF53383">
    <property type="entry name" value="PLP-dependent transferases"/>
    <property type="match status" value="1"/>
</dbReference>
<dbReference type="AlphaFoldDB" id="W4M3D5"/>
<evidence type="ECO:0000256" key="3">
    <source>
        <dbReference type="ARBA" id="ARBA00022576"/>
    </source>
</evidence>
<dbReference type="InterPro" id="IPR015424">
    <property type="entry name" value="PyrdxlP-dep_Trfase"/>
</dbReference>
<evidence type="ECO:0000256" key="4">
    <source>
        <dbReference type="ARBA" id="ARBA00022679"/>
    </source>
</evidence>
<evidence type="ECO:0000256" key="1">
    <source>
        <dbReference type="ARBA" id="ARBA00001933"/>
    </source>
</evidence>
<dbReference type="GO" id="GO:0008483">
    <property type="term" value="F:transaminase activity"/>
    <property type="evidence" value="ECO:0007669"/>
    <property type="project" value="UniProtKB-KW"/>
</dbReference>